<evidence type="ECO:0000256" key="3">
    <source>
        <dbReference type="ARBA" id="ARBA00022807"/>
    </source>
</evidence>
<dbReference type="PANTHER" id="PTHR48104:SF30">
    <property type="entry name" value="METACASPASE-1"/>
    <property type="match status" value="1"/>
</dbReference>
<feature type="compositionally biased region" description="Basic and acidic residues" evidence="4">
    <location>
        <begin position="24"/>
        <end position="38"/>
    </location>
</feature>
<dbReference type="GO" id="GO:0004197">
    <property type="term" value="F:cysteine-type endopeptidase activity"/>
    <property type="evidence" value="ECO:0007669"/>
    <property type="project" value="InterPro"/>
</dbReference>
<evidence type="ECO:0000313" key="7">
    <source>
        <dbReference type="Proteomes" id="UP000044841"/>
    </source>
</evidence>
<feature type="domain" description="Peptidase C14 caspase" evidence="5">
    <location>
        <begin position="68"/>
        <end position="326"/>
    </location>
</feature>
<keyword evidence="2" id="KW-0053">Apoptosis</keyword>
<evidence type="ECO:0000256" key="2">
    <source>
        <dbReference type="ARBA" id="ARBA00022703"/>
    </source>
</evidence>
<dbReference type="Gene3D" id="3.40.50.1460">
    <property type="match status" value="1"/>
</dbReference>
<name>A0A0K6G081_9AGAM</name>
<dbReference type="InterPro" id="IPR050452">
    <property type="entry name" value="Metacaspase"/>
</dbReference>
<gene>
    <name evidence="6" type="ORF">RSOLAG22IIIB_09820</name>
</gene>
<dbReference type="Gene3D" id="3.30.70.80">
    <property type="entry name" value="Peptidase S8 propeptide/proteinase inhibitor I9"/>
    <property type="match status" value="1"/>
</dbReference>
<dbReference type="InterPro" id="IPR029030">
    <property type="entry name" value="Caspase-like_dom_sf"/>
</dbReference>
<dbReference type="AlphaFoldDB" id="A0A0K6G081"/>
<dbReference type="GO" id="GO:0006915">
    <property type="term" value="P:apoptotic process"/>
    <property type="evidence" value="ECO:0007669"/>
    <property type="project" value="UniProtKB-KW"/>
</dbReference>
<dbReference type="Pfam" id="PF00656">
    <property type="entry name" value="Peptidase_C14"/>
    <property type="match status" value="1"/>
</dbReference>
<evidence type="ECO:0000313" key="6">
    <source>
        <dbReference type="EMBL" id="CUA71773.1"/>
    </source>
</evidence>
<keyword evidence="3" id="KW-0378">Hydrolase</keyword>
<reference evidence="6 7" key="1">
    <citation type="submission" date="2015-07" db="EMBL/GenBank/DDBJ databases">
        <authorList>
            <person name="Noorani M."/>
        </authorList>
    </citation>
    <scope>NUCLEOTIDE SEQUENCE [LARGE SCALE GENOMIC DNA]</scope>
    <source>
        <strain evidence="6">BBA 69670</strain>
    </source>
</reference>
<dbReference type="SUPFAM" id="SSF54897">
    <property type="entry name" value="Protease propeptides/inhibitors"/>
    <property type="match status" value="1"/>
</dbReference>
<evidence type="ECO:0000256" key="1">
    <source>
        <dbReference type="ARBA" id="ARBA00009005"/>
    </source>
</evidence>
<dbReference type="SUPFAM" id="SSF52129">
    <property type="entry name" value="Caspase-like"/>
    <property type="match status" value="1"/>
</dbReference>
<dbReference type="PANTHER" id="PTHR48104">
    <property type="entry name" value="METACASPASE-4"/>
    <property type="match status" value="1"/>
</dbReference>
<feature type="region of interest" description="Disordered" evidence="4">
    <location>
        <begin position="23"/>
        <end position="42"/>
    </location>
</feature>
<organism evidence="6 7">
    <name type="scientific">Rhizoctonia solani</name>
    <dbReference type="NCBI Taxonomy" id="456999"/>
    <lineage>
        <taxon>Eukaryota</taxon>
        <taxon>Fungi</taxon>
        <taxon>Dikarya</taxon>
        <taxon>Basidiomycota</taxon>
        <taxon>Agaricomycotina</taxon>
        <taxon>Agaricomycetes</taxon>
        <taxon>Cantharellales</taxon>
        <taxon>Ceratobasidiaceae</taxon>
        <taxon>Rhizoctonia</taxon>
    </lineage>
</organism>
<evidence type="ECO:0000256" key="4">
    <source>
        <dbReference type="SAM" id="MobiDB-lite"/>
    </source>
</evidence>
<dbReference type="InterPro" id="IPR037045">
    <property type="entry name" value="S8pro/Inhibitor_I9_sf"/>
</dbReference>
<proteinExistence type="inferred from homology"/>
<keyword evidence="7" id="KW-1185">Reference proteome</keyword>
<dbReference type="GO" id="GO:0006508">
    <property type="term" value="P:proteolysis"/>
    <property type="evidence" value="ECO:0007669"/>
    <property type="project" value="InterPro"/>
</dbReference>
<dbReference type="Proteomes" id="UP000044841">
    <property type="component" value="Unassembled WGS sequence"/>
</dbReference>
<keyword evidence="3" id="KW-0645">Protease</keyword>
<protein>
    <recommendedName>
        <fullName evidence="5">Peptidase C14 caspase domain-containing protein</fullName>
    </recommendedName>
</protein>
<sequence length="832" mass="92810">MLLATMSTFAAYKLRRRKPLLVPRQKDLNETRPADTRGNESNALKWSHNKLHDTSTHSSVFSQKLFGLIIGIDNYPALPSLYGAVADANAMTDFLRSDLEVPREHIVDLRNEQATRTRIIQEFQALWKHTAIQPDDPILIYYAGHGGLARANKGWKERYGAQKIQVIFPFDYRQEQDVPGSEGTESLMINCIPDRTIATLLNKLASEKGNNITVIFDSCHSASATRDSTMGPGPKELRRARRGRSAKVDLDIPHDIDDDLFASEGIEPLPEKQEREAQLLLHTDQSSHIHFAACGTNELAIENEGRGVFTAELLKKMRESGVDNITYHNLMKFLEITEYQSPQCYGKHKDRILFDARVSSRNVAFITSTFRDDTWTLEAGAASGVTLESIWELHKIPTENSESVGRFKATGLYGSVTILQPLDLGGKYATYDGEQLYARCIHVSGGNELILRVWMSLEERQFLFPGPGPHTGRTHKSGIGYIMASSRNEADVVLEIHQPQAKEGSTGTAKPEVAFYWCDTACKKYKATKLGKRVPAGQDEVEVILFAAARWQWHLRRTKPLTKSLCEGLTMSMLKVANRKAVRCIYLEKPQDVVANNDGAIEFVVDKLALYGFKLKSKIRSALYVRMFYFDSADFSIGDIFGHNTGCGERTFDVAPEGELLIGGGASGGSPVRFSLSSGNQVEVGYMKVFWSTEPLELDHIKQKSAFKMRPDRRNRDLVFLWLCFRVSYDSASCAGGLNCTTTHILSLRGTSVMLNRYIVMLNNDVPDSDVDKIIADIQSAGGKLAHRYRNALQGFSAAIPESHLRVLQDSCKAGDSKIAHIEPVIEMGIDS</sequence>
<feature type="region of interest" description="Disordered" evidence="4">
    <location>
        <begin position="223"/>
        <end position="244"/>
    </location>
</feature>
<evidence type="ECO:0000259" key="5">
    <source>
        <dbReference type="Pfam" id="PF00656"/>
    </source>
</evidence>
<dbReference type="InterPro" id="IPR011600">
    <property type="entry name" value="Pept_C14_caspase"/>
</dbReference>
<accession>A0A0K6G081</accession>
<dbReference type="EMBL" id="CYGV01001261">
    <property type="protein sequence ID" value="CUA71773.1"/>
    <property type="molecule type" value="Genomic_DNA"/>
</dbReference>
<dbReference type="GO" id="GO:0005737">
    <property type="term" value="C:cytoplasm"/>
    <property type="evidence" value="ECO:0007669"/>
    <property type="project" value="TreeGrafter"/>
</dbReference>
<keyword evidence="3" id="KW-0788">Thiol protease</keyword>
<comment type="similarity">
    <text evidence="1">Belongs to the peptidase C14B family.</text>
</comment>